<accession>A0ABM7ZUW0</accession>
<evidence type="ECO:0000256" key="1">
    <source>
        <dbReference type="SAM" id="MobiDB-lite"/>
    </source>
</evidence>
<dbReference type="EMBL" id="AP026073">
    <property type="protein sequence ID" value="BDM70091.1"/>
    <property type="molecule type" value="Genomic_DNA"/>
</dbReference>
<proteinExistence type="predicted"/>
<gene>
    <name evidence="2" type="ORF">HEK616_35780</name>
</gene>
<reference evidence="2" key="1">
    <citation type="submission" date="2022-06" db="EMBL/GenBank/DDBJ databases">
        <title>Complete genome sequence of Streptomyces nigrescens HEK616.</title>
        <authorList>
            <person name="Asamizu S."/>
            <person name="Onaka H."/>
        </authorList>
    </citation>
    <scope>NUCLEOTIDE SEQUENCE</scope>
    <source>
        <strain evidence="2">HEK616</strain>
    </source>
</reference>
<evidence type="ECO:0000313" key="2">
    <source>
        <dbReference type="EMBL" id="BDM70091.1"/>
    </source>
</evidence>
<feature type="region of interest" description="Disordered" evidence="1">
    <location>
        <begin position="1"/>
        <end position="50"/>
    </location>
</feature>
<sequence>MWSYRSEEGRAVVHTEPAQPPTDWAMGTPGAGRGPGTLAAATAQPSTPRSRLWRHEMFSLSPGRTT</sequence>
<dbReference type="Proteomes" id="UP001059597">
    <property type="component" value="Chromosome"/>
</dbReference>
<feature type="compositionally biased region" description="Basic and acidic residues" evidence="1">
    <location>
        <begin position="1"/>
        <end position="13"/>
    </location>
</feature>
<evidence type="ECO:0000313" key="3">
    <source>
        <dbReference type="Proteomes" id="UP001059597"/>
    </source>
</evidence>
<name>A0ABM7ZUW0_STRNI</name>
<organism evidence="2 3">
    <name type="scientific">Streptomyces nigrescens</name>
    <dbReference type="NCBI Taxonomy" id="1920"/>
    <lineage>
        <taxon>Bacteria</taxon>
        <taxon>Bacillati</taxon>
        <taxon>Actinomycetota</taxon>
        <taxon>Actinomycetes</taxon>
        <taxon>Kitasatosporales</taxon>
        <taxon>Streptomycetaceae</taxon>
        <taxon>Streptomyces</taxon>
    </lineage>
</organism>
<keyword evidence="3" id="KW-1185">Reference proteome</keyword>
<protein>
    <submittedName>
        <fullName evidence="2">Uncharacterized protein</fullName>
    </submittedName>
</protein>